<dbReference type="RefSeq" id="WP_322474597.1">
    <property type="nucleotide sequence ID" value="NZ_JBHRZG010000024.1"/>
</dbReference>
<dbReference type="SMART" id="SM00422">
    <property type="entry name" value="HTH_MERR"/>
    <property type="match status" value="1"/>
</dbReference>
<reference evidence="4" key="1">
    <citation type="journal article" date="2019" name="Int. J. Syst. Evol. Microbiol.">
        <title>The Global Catalogue of Microorganisms (GCM) 10K type strain sequencing project: providing services to taxonomists for standard genome sequencing and annotation.</title>
        <authorList>
            <consortium name="The Broad Institute Genomics Platform"/>
            <consortium name="The Broad Institute Genome Sequencing Center for Infectious Disease"/>
            <person name="Wu L."/>
            <person name="Ma J."/>
        </authorList>
    </citation>
    <scope>NUCLEOTIDE SEQUENCE [LARGE SCALE GENOMIC DNA]</scope>
    <source>
        <strain evidence="4">CCTCC AB 2017081</strain>
    </source>
</reference>
<organism evidence="3 4">
    <name type="scientific">Deinococcus rufus</name>
    <dbReference type="NCBI Taxonomy" id="2136097"/>
    <lineage>
        <taxon>Bacteria</taxon>
        <taxon>Thermotogati</taxon>
        <taxon>Deinococcota</taxon>
        <taxon>Deinococci</taxon>
        <taxon>Deinococcales</taxon>
        <taxon>Deinococcaceae</taxon>
        <taxon>Deinococcus</taxon>
    </lineage>
</organism>
<dbReference type="Pfam" id="PF00376">
    <property type="entry name" value="MerR"/>
    <property type="match status" value="1"/>
</dbReference>
<evidence type="ECO:0000313" key="3">
    <source>
        <dbReference type="EMBL" id="MFC3835401.1"/>
    </source>
</evidence>
<evidence type="ECO:0000256" key="1">
    <source>
        <dbReference type="ARBA" id="ARBA00023125"/>
    </source>
</evidence>
<keyword evidence="1" id="KW-0238">DNA-binding</keyword>
<dbReference type="InterPro" id="IPR000551">
    <property type="entry name" value="MerR-type_HTH_dom"/>
</dbReference>
<evidence type="ECO:0000313" key="4">
    <source>
        <dbReference type="Proteomes" id="UP001595803"/>
    </source>
</evidence>
<dbReference type="PANTHER" id="PTHR30204:SF97">
    <property type="entry name" value="MERR FAMILY REGULATORY PROTEIN"/>
    <property type="match status" value="1"/>
</dbReference>
<dbReference type="InterPro" id="IPR011256">
    <property type="entry name" value="Reg_factor_effector_dom_sf"/>
</dbReference>
<dbReference type="SUPFAM" id="SSF46955">
    <property type="entry name" value="Putative DNA-binding domain"/>
    <property type="match status" value="1"/>
</dbReference>
<dbReference type="Proteomes" id="UP001595803">
    <property type="component" value="Unassembled WGS sequence"/>
</dbReference>
<comment type="caution">
    <text evidence="3">The sequence shown here is derived from an EMBL/GenBank/DDBJ whole genome shotgun (WGS) entry which is preliminary data.</text>
</comment>
<gene>
    <name evidence="3" type="ORF">ACFOSB_21275</name>
</gene>
<keyword evidence="4" id="KW-1185">Reference proteome</keyword>
<dbReference type="InterPro" id="IPR047057">
    <property type="entry name" value="MerR_fam"/>
</dbReference>
<accession>A0ABV7ZDD0</accession>
<dbReference type="PANTHER" id="PTHR30204">
    <property type="entry name" value="REDOX-CYCLING DRUG-SENSING TRANSCRIPTIONAL ACTIVATOR SOXR"/>
    <property type="match status" value="1"/>
</dbReference>
<evidence type="ECO:0000259" key="2">
    <source>
        <dbReference type="PROSITE" id="PS50937"/>
    </source>
</evidence>
<sequence>MNAPPEPLLSIGQFARQVGLSVSALRFYAQTGLLLPAHVDPDSGYRYYSASQVAAGQQIAALRQLEVPLDDLAEVMGAGKVHAASLLARHEQRLYDRFQVQRQLLRRVGDLIDGHRALPEVVVDYATWPAQHVLSLPNSASAAGFDGMYTSAVARLRALVPVGEVAGQDFGLYHAGEYLGGPLQVEVCLPVAGPQSVPAPIRLLHLPVTPVASTIHTGDWTTYNLTFAALHAAVGAAGHSMHGSFTRGHRAGMELGLLLG</sequence>
<dbReference type="EMBL" id="JBHRZG010000024">
    <property type="protein sequence ID" value="MFC3835401.1"/>
    <property type="molecule type" value="Genomic_DNA"/>
</dbReference>
<dbReference type="PROSITE" id="PS50937">
    <property type="entry name" value="HTH_MERR_2"/>
    <property type="match status" value="1"/>
</dbReference>
<protein>
    <submittedName>
        <fullName evidence="3">MerR family transcriptional regulator</fullName>
    </submittedName>
</protein>
<feature type="domain" description="HTH merR-type" evidence="2">
    <location>
        <begin position="8"/>
        <end position="78"/>
    </location>
</feature>
<dbReference type="Gene3D" id="3.20.80.10">
    <property type="entry name" value="Regulatory factor, effector binding domain"/>
    <property type="match status" value="1"/>
</dbReference>
<name>A0ABV7ZDD0_9DEIO</name>
<dbReference type="InterPro" id="IPR009061">
    <property type="entry name" value="DNA-bd_dom_put_sf"/>
</dbReference>
<proteinExistence type="predicted"/>
<dbReference type="Gene3D" id="1.10.1660.10">
    <property type="match status" value="1"/>
</dbReference>